<proteinExistence type="predicted"/>
<evidence type="ECO:0000313" key="3">
    <source>
        <dbReference type="Proteomes" id="UP000318521"/>
    </source>
</evidence>
<sequence>MSYEDEGIIQMDAEELRELLVTGAKEPILIDVRELDEYAEAHIPGVPLIPMNTIASLSAELDRSASYVFICRSGKRSQNVALFLKEQGILNVRNFVGGMISWQGDIKSGLEWVVKDVNELKKD</sequence>
<dbReference type="SMART" id="SM00450">
    <property type="entry name" value="RHOD"/>
    <property type="match status" value="1"/>
</dbReference>
<reference evidence="2 3" key="1">
    <citation type="submission" date="2019-07" db="EMBL/GenBank/DDBJ databases">
        <authorList>
            <person name="Park Y.J."/>
            <person name="Jeong S.E."/>
            <person name="Jung H.S."/>
        </authorList>
    </citation>
    <scope>NUCLEOTIDE SEQUENCE [LARGE SCALE GENOMIC DNA]</scope>
    <source>
        <strain evidence="3">P16(2019)</strain>
    </source>
</reference>
<dbReference type="CDD" id="cd00158">
    <property type="entry name" value="RHOD"/>
    <property type="match status" value="1"/>
</dbReference>
<keyword evidence="3" id="KW-1185">Reference proteome</keyword>
<dbReference type="OrthoDB" id="9800872at2"/>
<accession>A0A553ZXH5</accession>
<dbReference type="PROSITE" id="PS50206">
    <property type="entry name" value="RHODANESE_3"/>
    <property type="match status" value="1"/>
</dbReference>
<organism evidence="2 3">
    <name type="scientific">Alkalicoccobacillus porphyridii</name>
    <dbReference type="NCBI Taxonomy" id="2597270"/>
    <lineage>
        <taxon>Bacteria</taxon>
        <taxon>Bacillati</taxon>
        <taxon>Bacillota</taxon>
        <taxon>Bacilli</taxon>
        <taxon>Bacillales</taxon>
        <taxon>Bacillaceae</taxon>
        <taxon>Alkalicoccobacillus</taxon>
    </lineage>
</organism>
<dbReference type="InterPro" id="IPR036873">
    <property type="entry name" value="Rhodanese-like_dom_sf"/>
</dbReference>
<dbReference type="Gene3D" id="3.40.250.10">
    <property type="entry name" value="Rhodanese-like domain"/>
    <property type="match status" value="1"/>
</dbReference>
<gene>
    <name evidence="2" type="ORF">FN960_12415</name>
</gene>
<evidence type="ECO:0000313" key="2">
    <source>
        <dbReference type="EMBL" id="TSB46161.1"/>
    </source>
</evidence>
<protein>
    <submittedName>
        <fullName evidence="2">Rhodanese-like domain-containing protein</fullName>
    </submittedName>
</protein>
<dbReference type="AlphaFoldDB" id="A0A553ZXH5"/>
<dbReference type="PANTHER" id="PTHR43031:SF17">
    <property type="entry name" value="SULFURTRANSFERASE YTWF-RELATED"/>
    <property type="match status" value="1"/>
</dbReference>
<comment type="caution">
    <text evidence="2">The sequence shown here is derived from an EMBL/GenBank/DDBJ whole genome shotgun (WGS) entry which is preliminary data.</text>
</comment>
<name>A0A553ZXH5_9BACI</name>
<dbReference type="InterPro" id="IPR050229">
    <property type="entry name" value="GlpE_sulfurtransferase"/>
</dbReference>
<dbReference type="Proteomes" id="UP000318521">
    <property type="component" value="Unassembled WGS sequence"/>
</dbReference>
<feature type="domain" description="Rhodanese" evidence="1">
    <location>
        <begin position="23"/>
        <end position="111"/>
    </location>
</feature>
<dbReference type="Pfam" id="PF00581">
    <property type="entry name" value="Rhodanese"/>
    <property type="match status" value="1"/>
</dbReference>
<dbReference type="SUPFAM" id="SSF52821">
    <property type="entry name" value="Rhodanese/Cell cycle control phosphatase"/>
    <property type="match status" value="1"/>
</dbReference>
<evidence type="ECO:0000259" key="1">
    <source>
        <dbReference type="PROSITE" id="PS50206"/>
    </source>
</evidence>
<dbReference type="InterPro" id="IPR001763">
    <property type="entry name" value="Rhodanese-like_dom"/>
</dbReference>
<dbReference type="EMBL" id="VLXZ01000007">
    <property type="protein sequence ID" value="TSB46161.1"/>
    <property type="molecule type" value="Genomic_DNA"/>
</dbReference>
<dbReference type="PANTHER" id="PTHR43031">
    <property type="entry name" value="FAD-DEPENDENT OXIDOREDUCTASE"/>
    <property type="match status" value="1"/>
</dbReference>
<dbReference type="RefSeq" id="WP_143849055.1">
    <property type="nucleotide sequence ID" value="NZ_VLXZ01000007.1"/>
</dbReference>